<accession>A0A381TZ61</accession>
<reference evidence="1" key="1">
    <citation type="submission" date="2018-05" db="EMBL/GenBank/DDBJ databases">
        <authorList>
            <person name="Lanie J.A."/>
            <person name="Ng W.-L."/>
            <person name="Kazmierczak K.M."/>
            <person name="Andrzejewski T.M."/>
            <person name="Davidsen T.M."/>
            <person name="Wayne K.J."/>
            <person name="Tettelin H."/>
            <person name="Glass J.I."/>
            <person name="Rusch D."/>
            <person name="Podicherti R."/>
            <person name="Tsui H.-C.T."/>
            <person name="Winkler M.E."/>
        </authorList>
    </citation>
    <scope>NUCLEOTIDE SEQUENCE</scope>
</reference>
<dbReference type="EMBL" id="UINC01005348">
    <property type="protein sequence ID" value="SVA20751.1"/>
    <property type="molecule type" value="Genomic_DNA"/>
</dbReference>
<evidence type="ECO:0000313" key="1">
    <source>
        <dbReference type="EMBL" id="SVA20751.1"/>
    </source>
</evidence>
<name>A0A381TZ61_9ZZZZ</name>
<gene>
    <name evidence="1" type="ORF">METZ01_LOCUS73605</name>
</gene>
<dbReference type="AlphaFoldDB" id="A0A381TZ61"/>
<protein>
    <submittedName>
        <fullName evidence="1">Uncharacterized protein</fullName>
    </submittedName>
</protein>
<sequence length="33" mass="3896">MEFITKIPKTAIWRMKSKFVFSPVVLLCLKKVL</sequence>
<proteinExistence type="predicted"/>
<organism evidence="1">
    <name type="scientific">marine metagenome</name>
    <dbReference type="NCBI Taxonomy" id="408172"/>
    <lineage>
        <taxon>unclassified sequences</taxon>
        <taxon>metagenomes</taxon>
        <taxon>ecological metagenomes</taxon>
    </lineage>
</organism>